<dbReference type="NCBIfam" id="TIGR03824">
    <property type="entry name" value="FlgM_jcvi"/>
    <property type="match status" value="1"/>
</dbReference>
<proteinExistence type="inferred from homology"/>
<name>A0A1G9U909_9BACL</name>
<evidence type="ECO:0000256" key="4">
    <source>
        <dbReference type="ARBA" id="ARBA00022795"/>
    </source>
</evidence>
<accession>A0A1G9U909</accession>
<dbReference type="AlphaFoldDB" id="A0A1G9U909"/>
<feature type="domain" description="Anti-sigma-28 factor FlgM C-terminal" evidence="7">
    <location>
        <begin position="31"/>
        <end position="81"/>
    </location>
</feature>
<dbReference type="InterPro" id="IPR007412">
    <property type="entry name" value="FlgM"/>
</dbReference>
<evidence type="ECO:0000313" key="9">
    <source>
        <dbReference type="Proteomes" id="UP000199544"/>
    </source>
</evidence>
<evidence type="ECO:0000256" key="1">
    <source>
        <dbReference type="ARBA" id="ARBA00005322"/>
    </source>
</evidence>
<keyword evidence="6" id="KW-0804">Transcription</keyword>
<sequence length="86" mass="9624">MKINGIQRVDQSYKTTEAIKPQKASKPSLQDSVEISREGLQLNQTTAGISSERLAKVEELKQKINAGKYQIDPEKIAAKIASYYQK</sequence>
<evidence type="ECO:0000256" key="6">
    <source>
        <dbReference type="ARBA" id="ARBA00023163"/>
    </source>
</evidence>
<dbReference type="Proteomes" id="UP000199544">
    <property type="component" value="Unassembled WGS sequence"/>
</dbReference>
<evidence type="ECO:0000259" key="7">
    <source>
        <dbReference type="Pfam" id="PF04316"/>
    </source>
</evidence>
<evidence type="ECO:0000256" key="2">
    <source>
        <dbReference type="ARBA" id="ARBA00017823"/>
    </source>
</evidence>
<dbReference type="SUPFAM" id="SSF101498">
    <property type="entry name" value="Anti-sigma factor FlgM"/>
    <property type="match status" value="1"/>
</dbReference>
<evidence type="ECO:0000313" key="8">
    <source>
        <dbReference type="EMBL" id="SDM56312.1"/>
    </source>
</evidence>
<comment type="similarity">
    <text evidence="1">Belongs to the FlgM family.</text>
</comment>
<dbReference type="GO" id="GO:0044781">
    <property type="term" value="P:bacterial-type flagellum organization"/>
    <property type="evidence" value="ECO:0007669"/>
    <property type="project" value="UniProtKB-KW"/>
</dbReference>
<keyword evidence="5" id="KW-0805">Transcription regulation</keyword>
<dbReference type="InterPro" id="IPR031316">
    <property type="entry name" value="FlgM_C"/>
</dbReference>
<dbReference type="RefSeq" id="WP_090232690.1">
    <property type="nucleotide sequence ID" value="NZ_FNHW01000001.1"/>
</dbReference>
<dbReference type="Pfam" id="PF04316">
    <property type="entry name" value="FlgM"/>
    <property type="match status" value="1"/>
</dbReference>
<dbReference type="EMBL" id="FNHW01000001">
    <property type="protein sequence ID" value="SDM56312.1"/>
    <property type="molecule type" value="Genomic_DNA"/>
</dbReference>
<keyword evidence="9" id="KW-1185">Reference proteome</keyword>
<keyword evidence="3" id="KW-0678">Repressor</keyword>
<reference evidence="9" key="1">
    <citation type="submission" date="2016-10" db="EMBL/GenBank/DDBJ databases">
        <authorList>
            <person name="Varghese N."/>
            <person name="Submissions S."/>
        </authorList>
    </citation>
    <scope>NUCLEOTIDE SEQUENCE [LARGE SCALE GENOMIC DNA]</scope>
    <source>
        <strain evidence="9">CGMCC 1.6854</strain>
    </source>
</reference>
<dbReference type="STRING" id="459525.SAMN04488137_0777"/>
<protein>
    <recommendedName>
        <fullName evidence="2">Negative regulator of flagellin synthesis</fullName>
    </recommendedName>
</protein>
<organism evidence="8 9">
    <name type="scientific">Fictibacillus solisalsi</name>
    <dbReference type="NCBI Taxonomy" id="459525"/>
    <lineage>
        <taxon>Bacteria</taxon>
        <taxon>Bacillati</taxon>
        <taxon>Bacillota</taxon>
        <taxon>Bacilli</taxon>
        <taxon>Bacillales</taxon>
        <taxon>Fictibacillaceae</taxon>
        <taxon>Fictibacillus</taxon>
    </lineage>
</organism>
<evidence type="ECO:0000256" key="5">
    <source>
        <dbReference type="ARBA" id="ARBA00023015"/>
    </source>
</evidence>
<gene>
    <name evidence="8" type="ORF">SAMN04488137_0777</name>
</gene>
<dbReference type="OrthoDB" id="2991036at2"/>
<keyword evidence="4" id="KW-1005">Bacterial flagellum biogenesis</keyword>
<evidence type="ECO:0000256" key="3">
    <source>
        <dbReference type="ARBA" id="ARBA00022491"/>
    </source>
</evidence>
<dbReference type="Gene3D" id="6.10.140.30">
    <property type="entry name" value="Anti-sigma-28 factor FlgM"/>
    <property type="match status" value="1"/>
</dbReference>
<dbReference type="GO" id="GO:0045892">
    <property type="term" value="P:negative regulation of DNA-templated transcription"/>
    <property type="evidence" value="ECO:0007669"/>
    <property type="project" value="InterPro"/>
</dbReference>
<dbReference type="InterPro" id="IPR035890">
    <property type="entry name" value="Anti-sigma-28_factor_FlgM_sf"/>
</dbReference>